<keyword evidence="3" id="KW-1185">Reference proteome</keyword>
<proteinExistence type="predicted"/>
<reference evidence="2 3" key="1">
    <citation type="submission" date="2016-10" db="EMBL/GenBank/DDBJ databases">
        <authorList>
            <person name="de Groot N.N."/>
        </authorList>
    </citation>
    <scope>NUCLEOTIDE SEQUENCE [LARGE SCALE GENOMIC DNA]</scope>
    <source>
        <strain evidence="2 3">DSM 11443</strain>
    </source>
</reference>
<keyword evidence="1" id="KW-0732">Signal</keyword>
<sequence>MMRRFVVLLAALVLPVQASALSCLAPSVQRTFNEVHAAPETYVVVRGRLTLDPRKLPRNNHGTSKPAKMTQVPAKLIGKSMSKSGFVVPFENTVMLEVACYGPWCGSVANGQETLAFVKRDAGSYALGINPCGGRAFTNPSAADLKKVLGCFNGAACDAP</sequence>
<evidence type="ECO:0000313" key="2">
    <source>
        <dbReference type="EMBL" id="SFD89201.1"/>
    </source>
</evidence>
<name>A0A1I1W261_9RHOB</name>
<dbReference type="RefSeq" id="WP_143092424.1">
    <property type="nucleotide sequence ID" value="NZ_FOMW01000003.1"/>
</dbReference>
<evidence type="ECO:0000256" key="1">
    <source>
        <dbReference type="SAM" id="SignalP"/>
    </source>
</evidence>
<dbReference type="AlphaFoldDB" id="A0A1I1W261"/>
<feature type="chain" id="PRO_5011635314" evidence="1">
    <location>
        <begin position="21"/>
        <end position="160"/>
    </location>
</feature>
<dbReference type="PROSITE" id="PS51257">
    <property type="entry name" value="PROKAR_LIPOPROTEIN"/>
    <property type="match status" value="1"/>
</dbReference>
<dbReference type="EMBL" id="FOMW01000003">
    <property type="protein sequence ID" value="SFD89201.1"/>
    <property type="molecule type" value="Genomic_DNA"/>
</dbReference>
<dbReference type="Proteomes" id="UP000198977">
    <property type="component" value="Unassembled WGS sequence"/>
</dbReference>
<evidence type="ECO:0000313" key="3">
    <source>
        <dbReference type="Proteomes" id="UP000198977"/>
    </source>
</evidence>
<protein>
    <submittedName>
        <fullName evidence="2">Uncharacterized protein</fullName>
    </submittedName>
</protein>
<dbReference type="OrthoDB" id="8451541at2"/>
<gene>
    <name evidence="2" type="ORF">SAMN04488523_103259</name>
</gene>
<accession>A0A1I1W261</accession>
<feature type="signal peptide" evidence="1">
    <location>
        <begin position="1"/>
        <end position="20"/>
    </location>
</feature>
<organism evidence="2 3">
    <name type="scientific">Sulfitobacter brevis</name>
    <dbReference type="NCBI Taxonomy" id="74348"/>
    <lineage>
        <taxon>Bacteria</taxon>
        <taxon>Pseudomonadati</taxon>
        <taxon>Pseudomonadota</taxon>
        <taxon>Alphaproteobacteria</taxon>
        <taxon>Rhodobacterales</taxon>
        <taxon>Roseobacteraceae</taxon>
        <taxon>Sulfitobacter</taxon>
    </lineage>
</organism>
<dbReference type="STRING" id="74348.SAMN04488523_103259"/>